<keyword evidence="1" id="KW-1133">Transmembrane helix</keyword>
<keyword evidence="3" id="KW-0328">Glycosyltransferase</keyword>
<evidence type="ECO:0000256" key="1">
    <source>
        <dbReference type="SAM" id="Phobius"/>
    </source>
</evidence>
<dbReference type="AlphaFoldDB" id="A0A1R4HCS7"/>
<dbReference type="InterPro" id="IPR001173">
    <property type="entry name" value="Glyco_trans_2-like"/>
</dbReference>
<dbReference type="RefSeq" id="WP_087144116.1">
    <property type="nucleotide sequence ID" value="NZ_FUKI01000126.1"/>
</dbReference>
<sequence length="573" mass="66054">MNFSPKVSVIIPVYNGSNYLNQAIDSALAQTYKNIEIIVVNDGSNDDGATEKIAFSYGDKIRYFSKENGKVASALNFAISRMSGEYFSWLSHDDRYFPEKIEHQLNVLSLLEDKTTILYGGYQVIDSNSKPLYLIRPDSILSSEKLNISLLPLLRGLIHGCSLLIHRKYFFEISMFNEALPSTQDYALWFEFFRIAPLHFDSKILIQSRVHPEQDTHKIKEHIEECNALWSSFLKRLTDEEMILMEGSVYRFLLKSSQFLSSALYDKAEKLAISMIEKHLSNIKVSVIIPFYNRIGWTIEAIHSVQAQTHQEFEIILVDDGSTDNLESLFEIIRLDNRIKYIKQINSGSAKARNSGIALATGYYIAFLDSDDLFDQEKLDIQIRYMEENELFISHTSYFRIDSYGKVIGFINSGSLNKNAFPNIMINCPIAAPSVMVRREVFDNYFFQEKIDIGEDVCLWISLVSRYKFGGISKGLSFVRVTEESAAINFRKQVIGHLNIAIYIMRDSYLCQYESYVKILLLNTLKLILNRNNFLNFLIILAININCSLFKLFSSICRSSFITTMQRLFLRYR</sequence>
<keyword evidence="1" id="KW-0812">Transmembrane</keyword>
<dbReference type="Gene3D" id="3.90.550.10">
    <property type="entry name" value="Spore Coat Polysaccharide Biosynthesis Protein SpsA, Chain A"/>
    <property type="match status" value="2"/>
</dbReference>
<name>A0A1R4HCS7_9GAMM</name>
<feature type="domain" description="Glycosyltransferase 2-like" evidence="2">
    <location>
        <begin position="8"/>
        <end position="165"/>
    </location>
</feature>
<protein>
    <submittedName>
        <fullName evidence="3">Uncharacterized glycosyltransferase RBE_0706</fullName>
        <ecNumber evidence="3">2.4.-.-</ecNumber>
    </submittedName>
</protein>
<dbReference type="OrthoDB" id="9802649at2"/>
<dbReference type="GO" id="GO:0016758">
    <property type="term" value="F:hexosyltransferase activity"/>
    <property type="evidence" value="ECO:0007669"/>
    <property type="project" value="UniProtKB-ARBA"/>
</dbReference>
<keyword evidence="1" id="KW-0472">Membrane</keyword>
<dbReference type="CDD" id="cd00761">
    <property type="entry name" value="Glyco_tranf_GTA_type"/>
    <property type="match status" value="1"/>
</dbReference>
<accession>A0A1R4HCS7</accession>
<dbReference type="EC" id="2.4.-.-" evidence="3"/>
<dbReference type="PANTHER" id="PTHR22916:SF3">
    <property type="entry name" value="UDP-GLCNAC:BETAGAL BETA-1,3-N-ACETYLGLUCOSAMINYLTRANSFERASE-LIKE PROTEIN 1"/>
    <property type="match status" value="1"/>
</dbReference>
<feature type="transmembrane region" description="Helical" evidence="1">
    <location>
        <begin position="534"/>
        <end position="553"/>
    </location>
</feature>
<dbReference type="Pfam" id="PF00535">
    <property type="entry name" value="Glycos_transf_2"/>
    <property type="match status" value="2"/>
</dbReference>
<dbReference type="Proteomes" id="UP000195667">
    <property type="component" value="Unassembled WGS sequence"/>
</dbReference>
<keyword evidence="4" id="KW-1185">Reference proteome</keyword>
<reference evidence="4" key="1">
    <citation type="submission" date="2017-02" db="EMBL/GenBank/DDBJ databases">
        <authorList>
            <person name="Daims H."/>
        </authorList>
    </citation>
    <scope>NUCLEOTIDE SEQUENCE [LARGE SCALE GENOMIC DNA]</scope>
</reference>
<keyword evidence="3" id="KW-0808">Transferase</keyword>
<evidence type="ECO:0000313" key="4">
    <source>
        <dbReference type="Proteomes" id="UP000195667"/>
    </source>
</evidence>
<gene>
    <name evidence="3" type="ORF">CRENPOLYSF1_50084</name>
</gene>
<dbReference type="InterPro" id="IPR029044">
    <property type="entry name" value="Nucleotide-diphossugar_trans"/>
</dbReference>
<feature type="domain" description="Glycosyltransferase 2-like" evidence="2">
    <location>
        <begin position="286"/>
        <end position="446"/>
    </location>
</feature>
<dbReference type="SUPFAM" id="SSF53448">
    <property type="entry name" value="Nucleotide-diphospho-sugar transferases"/>
    <property type="match status" value="2"/>
</dbReference>
<evidence type="ECO:0000313" key="3">
    <source>
        <dbReference type="EMBL" id="SJM94032.1"/>
    </source>
</evidence>
<evidence type="ECO:0000259" key="2">
    <source>
        <dbReference type="Pfam" id="PF00535"/>
    </source>
</evidence>
<dbReference type="EMBL" id="FUKI01000126">
    <property type="protein sequence ID" value="SJM94032.1"/>
    <property type="molecule type" value="Genomic_DNA"/>
</dbReference>
<organism evidence="3 4">
    <name type="scientific">Crenothrix polyspora</name>
    <dbReference type="NCBI Taxonomy" id="360316"/>
    <lineage>
        <taxon>Bacteria</taxon>
        <taxon>Pseudomonadati</taxon>
        <taxon>Pseudomonadota</taxon>
        <taxon>Gammaproteobacteria</taxon>
        <taxon>Methylococcales</taxon>
        <taxon>Crenotrichaceae</taxon>
        <taxon>Crenothrix</taxon>
    </lineage>
</organism>
<proteinExistence type="predicted"/>
<dbReference type="PANTHER" id="PTHR22916">
    <property type="entry name" value="GLYCOSYLTRANSFERASE"/>
    <property type="match status" value="1"/>
</dbReference>